<keyword evidence="2 5" id="KW-0689">Ribosomal protein</keyword>
<dbReference type="Gene3D" id="1.10.1900.20">
    <property type="entry name" value="Ribosomal protein L20"/>
    <property type="match status" value="1"/>
</dbReference>
<keyword evidence="5 6" id="KW-0699">rRNA-binding</keyword>
<comment type="similarity">
    <text evidence="1 5 6">Belongs to the bacterial ribosomal protein bL20 family.</text>
</comment>
<dbReference type="GO" id="GO:0003735">
    <property type="term" value="F:structural constituent of ribosome"/>
    <property type="evidence" value="ECO:0007669"/>
    <property type="project" value="InterPro"/>
</dbReference>
<evidence type="ECO:0000256" key="6">
    <source>
        <dbReference type="RuleBase" id="RU000560"/>
    </source>
</evidence>
<comment type="caution">
    <text evidence="7">The sequence shown here is derived from an EMBL/GenBank/DDBJ whole genome shotgun (WGS) entry which is preliminary data.</text>
</comment>
<accession>A0A0G0F7H1</accession>
<dbReference type="GO" id="GO:0019843">
    <property type="term" value="F:rRNA binding"/>
    <property type="evidence" value="ECO:0007669"/>
    <property type="project" value="UniProtKB-UniRule"/>
</dbReference>
<keyword evidence="5 6" id="KW-0694">RNA-binding</keyword>
<dbReference type="PANTHER" id="PTHR10986">
    <property type="entry name" value="39S RIBOSOMAL PROTEIN L20"/>
    <property type="match status" value="1"/>
</dbReference>
<evidence type="ECO:0000256" key="5">
    <source>
        <dbReference type="HAMAP-Rule" id="MF_00382"/>
    </source>
</evidence>
<gene>
    <name evidence="5" type="primary">rplT</name>
    <name evidence="7" type="ORF">US19_C0014G0007</name>
</gene>
<keyword evidence="3 5" id="KW-0687">Ribonucleoprotein</keyword>
<dbReference type="EMBL" id="LBSA01000014">
    <property type="protein sequence ID" value="KKQ09435.1"/>
    <property type="molecule type" value="Genomic_DNA"/>
</dbReference>
<organism evidence="7 8">
    <name type="scientific">Candidatus Daviesbacteria bacterium GW2011_GWB1_36_5</name>
    <dbReference type="NCBI Taxonomy" id="1618426"/>
    <lineage>
        <taxon>Bacteria</taxon>
        <taxon>Candidatus Daviesiibacteriota</taxon>
    </lineage>
</organism>
<dbReference type="GO" id="GO:1990904">
    <property type="term" value="C:ribonucleoprotein complex"/>
    <property type="evidence" value="ECO:0007669"/>
    <property type="project" value="UniProtKB-KW"/>
</dbReference>
<dbReference type="InterPro" id="IPR005813">
    <property type="entry name" value="Ribosomal_bL20"/>
</dbReference>
<dbReference type="GO" id="GO:0000027">
    <property type="term" value="P:ribosomal large subunit assembly"/>
    <property type="evidence" value="ECO:0007669"/>
    <property type="project" value="UniProtKB-UniRule"/>
</dbReference>
<name>A0A0G0F7H1_9BACT</name>
<dbReference type="Proteomes" id="UP000034492">
    <property type="component" value="Unassembled WGS sequence"/>
</dbReference>
<reference evidence="7 8" key="1">
    <citation type="journal article" date="2015" name="Nature">
        <title>rRNA introns, odd ribosomes, and small enigmatic genomes across a large radiation of phyla.</title>
        <authorList>
            <person name="Brown C.T."/>
            <person name="Hug L.A."/>
            <person name="Thomas B.C."/>
            <person name="Sharon I."/>
            <person name="Castelle C.J."/>
            <person name="Singh A."/>
            <person name="Wilkins M.J."/>
            <person name="Williams K.H."/>
            <person name="Banfield J.F."/>
        </authorList>
    </citation>
    <scope>NUCLEOTIDE SEQUENCE [LARGE SCALE GENOMIC DNA]</scope>
</reference>
<evidence type="ECO:0000256" key="1">
    <source>
        <dbReference type="ARBA" id="ARBA00007698"/>
    </source>
</evidence>
<dbReference type="GO" id="GO:0006412">
    <property type="term" value="P:translation"/>
    <property type="evidence" value="ECO:0007669"/>
    <property type="project" value="InterPro"/>
</dbReference>
<sequence length="115" mass="13009">MARIKRGVTSHHKHKKLLNLAKGYIGSRSKLVRRAKESVLHAGAYAFAGRKQKKRDMRSLWIIQLGNAVRAEGLSYSKFISGLKIKNINLDRKMLAELAVNHPEDFKKIVSQVTS</sequence>
<dbReference type="PATRIC" id="fig|1618426.3.peg.558"/>
<dbReference type="InterPro" id="IPR035566">
    <property type="entry name" value="Ribosomal_protein_bL20_C"/>
</dbReference>
<dbReference type="CDD" id="cd07026">
    <property type="entry name" value="Ribosomal_L20"/>
    <property type="match status" value="1"/>
</dbReference>
<comment type="function">
    <text evidence="5 6">Binds directly to 23S ribosomal RNA and is necessary for the in vitro assembly process of the 50S ribosomal subunit. It is not involved in the protein synthesizing functions of that subunit.</text>
</comment>
<dbReference type="Pfam" id="PF00453">
    <property type="entry name" value="Ribosomal_L20"/>
    <property type="match status" value="1"/>
</dbReference>
<evidence type="ECO:0000313" key="8">
    <source>
        <dbReference type="Proteomes" id="UP000034492"/>
    </source>
</evidence>
<evidence type="ECO:0000256" key="4">
    <source>
        <dbReference type="ARBA" id="ARBA00035172"/>
    </source>
</evidence>
<dbReference type="GO" id="GO:0005840">
    <property type="term" value="C:ribosome"/>
    <property type="evidence" value="ECO:0007669"/>
    <property type="project" value="UniProtKB-KW"/>
</dbReference>
<evidence type="ECO:0000256" key="2">
    <source>
        <dbReference type="ARBA" id="ARBA00022980"/>
    </source>
</evidence>
<evidence type="ECO:0000313" key="7">
    <source>
        <dbReference type="EMBL" id="KKQ09435.1"/>
    </source>
</evidence>
<dbReference type="PRINTS" id="PR00062">
    <property type="entry name" value="RIBOSOMALL20"/>
</dbReference>
<dbReference type="NCBIfam" id="TIGR01032">
    <property type="entry name" value="rplT_bact"/>
    <property type="match status" value="1"/>
</dbReference>
<dbReference type="FunFam" id="1.10.1900.20:FF:000001">
    <property type="entry name" value="50S ribosomal protein L20"/>
    <property type="match status" value="1"/>
</dbReference>
<dbReference type="AlphaFoldDB" id="A0A0G0F7H1"/>
<protein>
    <recommendedName>
        <fullName evidence="4 5">Large ribosomal subunit protein bL20</fullName>
    </recommendedName>
</protein>
<dbReference type="Gene3D" id="6.10.160.10">
    <property type="match status" value="1"/>
</dbReference>
<proteinExistence type="inferred from homology"/>
<evidence type="ECO:0000256" key="3">
    <source>
        <dbReference type="ARBA" id="ARBA00023274"/>
    </source>
</evidence>
<dbReference type="SUPFAM" id="SSF74731">
    <property type="entry name" value="Ribosomal protein L20"/>
    <property type="match status" value="1"/>
</dbReference>
<dbReference type="HAMAP" id="MF_00382">
    <property type="entry name" value="Ribosomal_bL20"/>
    <property type="match status" value="1"/>
</dbReference>